<sequence length="147" mass="15968">MNVYKNILVAVDGSKGAETAFDRAVAVALRNEASLMLAHVIESSLNIPREYSGGLRTQSIEKSEAWADQLLNNFKIKAIERGVKDVRTKIAMGTPKVEIIKGIAPFNSTDLIICGATGTNALQRIFIGSVSEYISRNASCDVLIVRE</sequence>
<dbReference type="PIRSF" id="PIRSF006276">
    <property type="entry name" value="UspA"/>
    <property type="match status" value="1"/>
</dbReference>
<dbReference type="Gene3D" id="3.40.50.620">
    <property type="entry name" value="HUPs"/>
    <property type="match status" value="1"/>
</dbReference>
<comment type="subcellular location">
    <subcellularLocation>
        <location evidence="2">Cytoplasm</location>
    </subcellularLocation>
</comment>
<evidence type="ECO:0000259" key="3">
    <source>
        <dbReference type="Pfam" id="PF00582"/>
    </source>
</evidence>
<dbReference type="InterPro" id="IPR006015">
    <property type="entry name" value="Universal_stress_UspA"/>
</dbReference>
<protein>
    <recommendedName>
        <fullName evidence="2">Universal stress protein</fullName>
    </recommendedName>
</protein>
<keyword evidence="5" id="KW-1185">Reference proteome</keyword>
<accession>A0A235F440</accession>
<gene>
    <name evidence="4" type="ORF">CGZ90_19640</name>
</gene>
<reference evidence="4 5" key="1">
    <citation type="submission" date="2017-07" db="EMBL/GenBank/DDBJ databases">
        <title>Fictibacillus sp. nov. GDSW-R2A3 Genome sequencing and assembly.</title>
        <authorList>
            <person name="Mayilraj S."/>
        </authorList>
    </citation>
    <scope>NUCLEOTIDE SEQUENCE [LARGE SCALE GENOMIC DNA]</scope>
    <source>
        <strain evidence="4 5">GDSW-R2A3</strain>
    </source>
</reference>
<name>A0A235F440_9BACL</name>
<dbReference type="Pfam" id="PF00582">
    <property type="entry name" value="Usp"/>
    <property type="match status" value="1"/>
</dbReference>
<dbReference type="EMBL" id="NOII01000066">
    <property type="protein sequence ID" value="OYD56041.1"/>
    <property type="molecule type" value="Genomic_DNA"/>
</dbReference>
<dbReference type="RefSeq" id="WP_094254188.1">
    <property type="nucleotide sequence ID" value="NZ_JBHLXL010000001.1"/>
</dbReference>
<dbReference type="CDD" id="cd00293">
    <property type="entry name" value="USP-like"/>
    <property type="match status" value="1"/>
</dbReference>
<comment type="caution">
    <text evidence="4">The sequence shown here is derived from an EMBL/GenBank/DDBJ whole genome shotgun (WGS) entry which is preliminary data.</text>
</comment>
<feature type="domain" description="UspA" evidence="3">
    <location>
        <begin position="4"/>
        <end position="146"/>
    </location>
</feature>
<dbReference type="PANTHER" id="PTHR46268:SF6">
    <property type="entry name" value="UNIVERSAL STRESS PROTEIN UP12"/>
    <property type="match status" value="1"/>
</dbReference>
<evidence type="ECO:0000256" key="1">
    <source>
        <dbReference type="ARBA" id="ARBA00008791"/>
    </source>
</evidence>
<dbReference type="OrthoDB" id="9789668at2"/>
<evidence type="ECO:0000313" key="5">
    <source>
        <dbReference type="Proteomes" id="UP000215059"/>
    </source>
</evidence>
<evidence type="ECO:0000256" key="2">
    <source>
        <dbReference type="PIRNR" id="PIRNR006276"/>
    </source>
</evidence>
<dbReference type="PRINTS" id="PR01438">
    <property type="entry name" value="UNVRSLSTRESS"/>
</dbReference>
<keyword evidence="2" id="KW-0963">Cytoplasm</keyword>
<organism evidence="4 5">
    <name type="scientific">Fictibacillus aquaticus</name>
    <dbReference type="NCBI Taxonomy" id="2021314"/>
    <lineage>
        <taxon>Bacteria</taxon>
        <taxon>Bacillati</taxon>
        <taxon>Bacillota</taxon>
        <taxon>Bacilli</taxon>
        <taxon>Bacillales</taxon>
        <taxon>Fictibacillaceae</taxon>
        <taxon>Fictibacillus</taxon>
    </lineage>
</organism>
<evidence type="ECO:0000313" key="4">
    <source>
        <dbReference type="EMBL" id="OYD56041.1"/>
    </source>
</evidence>
<proteinExistence type="inferred from homology"/>
<dbReference type="GO" id="GO:0005737">
    <property type="term" value="C:cytoplasm"/>
    <property type="evidence" value="ECO:0007669"/>
    <property type="project" value="UniProtKB-SubCell"/>
</dbReference>
<dbReference type="Proteomes" id="UP000215059">
    <property type="component" value="Unassembled WGS sequence"/>
</dbReference>
<dbReference type="InterPro" id="IPR014729">
    <property type="entry name" value="Rossmann-like_a/b/a_fold"/>
</dbReference>
<dbReference type="PANTHER" id="PTHR46268">
    <property type="entry name" value="STRESS RESPONSE PROTEIN NHAX"/>
    <property type="match status" value="1"/>
</dbReference>
<dbReference type="InterPro" id="IPR006016">
    <property type="entry name" value="UspA"/>
</dbReference>
<comment type="similarity">
    <text evidence="1 2">Belongs to the universal stress protein A family.</text>
</comment>
<dbReference type="SUPFAM" id="SSF52402">
    <property type="entry name" value="Adenine nucleotide alpha hydrolases-like"/>
    <property type="match status" value="1"/>
</dbReference>
<dbReference type="AlphaFoldDB" id="A0A235F440"/>